<name>A0A401IRP4_9LACO</name>
<dbReference type="Gene3D" id="3.40.50.1820">
    <property type="entry name" value="alpha/beta hydrolase"/>
    <property type="match status" value="1"/>
</dbReference>
<dbReference type="PANTHER" id="PTHR48098">
    <property type="entry name" value="ENTEROCHELIN ESTERASE-RELATED"/>
    <property type="match status" value="1"/>
</dbReference>
<dbReference type="InterPro" id="IPR050583">
    <property type="entry name" value="Mycobacterial_A85_antigen"/>
</dbReference>
<dbReference type="InterPro" id="IPR029058">
    <property type="entry name" value="AB_hydrolase_fold"/>
</dbReference>
<proteinExistence type="predicted"/>
<dbReference type="GO" id="GO:0016747">
    <property type="term" value="F:acyltransferase activity, transferring groups other than amino-acyl groups"/>
    <property type="evidence" value="ECO:0007669"/>
    <property type="project" value="TreeGrafter"/>
</dbReference>
<dbReference type="AlphaFoldDB" id="A0A401IRP4"/>
<dbReference type="PANTHER" id="PTHR48098:SF1">
    <property type="entry name" value="DIACYLGLYCEROL ACYLTRANSFERASE_MYCOLYLTRANSFERASE AG85A"/>
    <property type="match status" value="1"/>
</dbReference>
<dbReference type="InterPro" id="IPR000801">
    <property type="entry name" value="Esterase-like"/>
</dbReference>
<dbReference type="RefSeq" id="WP_124975364.1">
    <property type="nucleotide sequence ID" value="NZ_BFFP01000007.1"/>
</dbReference>
<accession>A0A401IRP4</accession>
<dbReference type="Pfam" id="PF00756">
    <property type="entry name" value="Esterase"/>
    <property type="match status" value="1"/>
</dbReference>
<dbReference type="SUPFAM" id="SSF53474">
    <property type="entry name" value="alpha/beta-Hydrolases"/>
    <property type="match status" value="1"/>
</dbReference>
<sequence length="327" mass="36943">MKNKSTSLAKMIFSVLILAITMVLGNGVIKADTLENIMGSQAVPKENHIISYEPKISSSQVQKRSAIVTNYAFHSKVLKLDWNYDVYLPAGYDPKAAKKYPVIYLLHGFLNNHGDMWNKMNTQKMLNQVQQRTGQPMIAVFVDGFNSWYINSPDPGGMQMQTAIINDLMPDVEKNYRVSKKASQTAVGGLSMGGYGAARLALKYPNEFSSVMAYSPAIYRKVSDQDQDTLIAFANKKGKGLAKNYRKYYPTRHFKQKAQSVKFYVETSRDDTVVNVKDVSAFVKTLKKKDVSVKYLQDSGYDHGWALWDKTFPQGYQWVAQQFADSK</sequence>
<dbReference type="Proteomes" id="UP000286848">
    <property type="component" value="Unassembled WGS sequence"/>
</dbReference>
<organism evidence="1 2">
    <name type="scientific">Ligilactobacillus salitolerans</name>
    <dbReference type="NCBI Taxonomy" id="1808352"/>
    <lineage>
        <taxon>Bacteria</taxon>
        <taxon>Bacillati</taxon>
        <taxon>Bacillota</taxon>
        <taxon>Bacilli</taxon>
        <taxon>Lactobacillales</taxon>
        <taxon>Lactobacillaceae</taxon>
        <taxon>Ligilactobacillus</taxon>
    </lineage>
</organism>
<reference evidence="1 2" key="1">
    <citation type="journal article" date="2019" name="Int. J. Syst. Evol. Microbiol.">
        <title>Lactobacillus salitolerans sp. nov., a novel lactic acid bacterium isolated from spent mushroom substrates.</title>
        <authorList>
            <person name="Tohno M."/>
            <person name="Tanizawa Y."/>
            <person name="Kojima Y."/>
            <person name="Sakamoto M."/>
            <person name="Nakamura Y."/>
            <person name="Ohkuma M."/>
            <person name="Kobayashi H."/>
        </authorList>
    </citation>
    <scope>NUCLEOTIDE SEQUENCE [LARGE SCALE GENOMIC DNA]</scope>
    <source>
        <strain evidence="1 2">YK43</strain>
    </source>
</reference>
<dbReference type="EMBL" id="BFFP01000007">
    <property type="protein sequence ID" value="GBG94187.1"/>
    <property type="molecule type" value="Genomic_DNA"/>
</dbReference>
<gene>
    <name evidence="1" type="ORF">LFYK43_06460</name>
</gene>
<protein>
    <submittedName>
        <fullName evidence="1">Esterase</fullName>
    </submittedName>
</protein>
<evidence type="ECO:0000313" key="1">
    <source>
        <dbReference type="EMBL" id="GBG94187.1"/>
    </source>
</evidence>
<dbReference type="OrthoDB" id="9803578at2"/>
<evidence type="ECO:0000313" key="2">
    <source>
        <dbReference type="Proteomes" id="UP000286848"/>
    </source>
</evidence>
<comment type="caution">
    <text evidence="1">The sequence shown here is derived from an EMBL/GenBank/DDBJ whole genome shotgun (WGS) entry which is preliminary data.</text>
</comment>
<keyword evidence="2" id="KW-1185">Reference proteome</keyword>